<protein>
    <submittedName>
        <fullName evidence="1">Uncharacterized protein</fullName>
    </submittedName>
</protein>
<comment type="caution">
    <text evidence="1">The sequence shown here is derived from an EMBL/GenBank/DDBJ whole genome shotgun (WGS) entry which is preliminary data.</text>
</comment>
<dbReference type="Proteomes" id="UP000007123">
    <property type="component" value="Unassembled WGS sequence"/>
</dbReference>
<gene>
    <name evidence="1" type="ORF">QWE_16928</name>
</gene>
<dbReference type="AlphaFoldDB" id="K2QBB5"/>
<accession>K2QBB5</accession>
<reference evidence="1 2" key="1">
    <citation type="journal article" date="2012" name="J. Bacteriol.">
        <title>Draft Genome Sequence of Agrobacterium albertimagni Strain AOL15.</title>
        <authorList>
            <person name="Trimble W.L."/>
            <person name="Phung le T."/>
            <person name="Meyer F."/>
            <person name="Gilbert J.A."/>
            <person name="Silver S."/>
        </authorList>
    </citation>
    <scope>NUCLEOTIDE SEQUENCE [LARGE SCALE GENOMIC DNA]</scope>
    <source>
        <strain evidence="1 2">AOL15</strain>
    </source>
</reference>
<sequence>MAFHHHEVRGRLPGSGAIMKYDLHFADLLLWLRPQTLRPWFVVRIRTSSHKVGAGSESVNGRRKKNKIIFCDSRLQAKTREF</sequence>
<proteinExistence type="predicted"/>
<evidence type="ECO:0000313" key="2">
    <source>
        <dbReference type="Proteomes" id="UP000007123"/>
    </source>
</evidence>
<keyword evidence="2" id="KW-1185">Reference proteome</keyword>
<name>K2QBB5_9HYPH</name>
<evidence type="ECO:0000313" key="1">
    <source>
        <dbReference type="EMBL" id="EKF58306.1"/>
    </source>
</evidence>
<dbReference type="STRING" id="1156935.QWE_16928"/>
<organism evidence="1 2">
    <name type="scientific">Agrobacterium albertimagni AOL15</name>
    <dbReference type="NCBI Taxonomy" id="1156935"/>
    <lineage>
        <taxon>Bacteria</taxon>
        <taxon>Pseudomonadati</taxon>
        <taxon>Pseudomonadota</taxon>
        <taxon>Alphaproteobacteria</taxon>
        <taxon>Hyphomicrobiales</taxon>
        <taxon>Rhizobiaceae</taxon>
        <taxon>Rhizobium/Agrobacterium group</taxon>
        <taxon>Agrobacterium</taxon>
    </lineage>
</organism>
<dbReference type="EMBL" id="ALJF01000013">
    <property type="protein sequence ID" value="EKF58306.1"/>
    <property type="molecule type" value="Genomic_DNA"/>
</dbReference>